<evidence type="ECO:0000256" key="11">
    <source>
        <dbReference type="ARBA" id="ARBA00022989"/>
    </source>
</evidence>
<dbReference type="NCBIfam" id="TIGR00229">
    <property type="entry name" value="sensory_box"/>
    <property type="match status" value="1"/>
</dbReference>
<dbReference type="Gene3D" id="3.40.50.2300">
    <property type="match status" value="2"/>
</dbReference>
<feature type="domain" description="Response regulatory" evidence="21">
    <location>
        <begin position="904"/>
        <end position="1022"/>
    </location>
</feature>
<evidence type="ECO:0000259" key="21">
    <source>
        <dbReference type="PROSITE" id="PS50110"/>
    </source>
</evidence>
<comment type="subunit">
    <text evidence="14">At low DSF concentrations, interacts with RpfF.</text>
</comment>
<dbReference type="CDD" id="cd16922">
    <property type="entry name" value="HATPase_EvgS-ArcB-TorS-like"/>
    <property type="match status" value="1"/>
</dbReference>
<proteinExistence type="predicted"/>
<evidence type="ECO:0000256" key="4">
    <source>
        <dbReference type="ARBA" id="ARBA00022475"/>
    </source>
</evidence>
<evidence type="ECO:0000256" key="9">
    <source>
        <dbReference type="ARBA" id="ARBA00022777"/>
    </source>
</evidence>
<dbReference type="InterPro" id="IPR003594">
    <property type="entry name" value="HATPase_dom"/>
</dbReference>
<feature type="coiled-coil region" evidence="17">
    <location>
        <begin position="327"/>
        <end position="354"/>
    </location>
</feature>
<dbReference type="FunFam" id="1.10.287.130:FF:000002">
    <property type="entry name" value="Two-component osmosensing histidine kinase"/>
    <property type="match status" value="1"/>
</dbReference>
<dbReference type="CDD" id="cd00130">
    <property type="entry name" value="PAS"/>
    <property type="match status" value="1"/>
</dbReference>
<evidence type="ECO:0000256" key="12">
    <source>
        <dbReference type="ARBA" id="ARBA00023012"/>
    </source>
</evidence>
<dbReference type="CDD" id="cd12914">
    <property type="entry name" value="PDC1_DGC_like"/>
    <property type="match status" value="1"/>
</dbReference>
<dbReference type="OrthoDB" id="9801651at2"/>
<keyword evidence="13 19" id="KW-0472">Membrane</keyword>
<dbReference type="InterPro" id="IPR011006">
    <property type="entry name" value="CheY-like_superfamily"/>
</dbReference>
<evidence type="ECO:0000256" key="17">
    <source>
        <dbReference type="SAM" id="Coils"/>
    </source>
</evidence>
<dbReference type="SMART" id="SM00387">
    <property type="entry name" value="HATPase_c"/>
    <property type="match status" value="1"/>
</dbReference>
<evidence type="ECO:0000313" key="25">
    <source>
        <dbReference type="Proteomes" id="UP000277007"/>
    </source>
</evidence>
<evidence type="ECO:0000256" key="10">
    <source>
        <dbReference type="ARBA" id="ARBA00022840"/>
    </source>
</evidence>
<evidence type="ECO:0000256" key="6">
    <source>
        <dbReference type="ARBA" id="ARBA00022679"/>
    </source>
</evidence>
<comment type="caution">
    <text evidence="24">The sequence shown here is derived from an EMBL/GenBank/DDBJ whole genome shotgun (WGS) entry which is preliminary data.</text>
</comment>
<feature type="modified residue" description="4-aspartylphosphate" evidence="16">
    <location>
        <position position="955"/>
    </location>
</feature>
<keyword evidence="12" id="KW-0902">Two-component regulatory system</keyword>
<evidence type="ECO:0000259" key="23">
    <source>
        <dbReference type="PROSITE" id="PS50113"/>
    </source>
</evidence>
<dbReference type="SMART" id="SM00091">
    <property type="entry name" value="PAS"/>
    <property type="match status" value="1"/>
</dbReference>
<dbReference type="InterPro" id="IPR036641">
    <property type="entry name" value="HPT_dom_sf"/>
</dbReference>
<keyword evidence="10" id="KW-0067">ATP-binding</keyword>
<dbReference type="PRINTS" id="PR00344">
    <property type="entry name" value="BCTRLSENSOR"/>
</dbReference>
<evidence type="ECO:0000256" key="5">
    <source>
        <dbReference type="ARBA" id="ARBA00022553"/>
    </source>
</evidence>
<dbReference type="CDD" id="cd12915">
    <property type="entry name" value="PDC2_DGC_like"/>
    <property type="match status" value="1"/>
</dbReference>
<comment type="catalytic activity">
    <reaction evidence="1">
        <text>ATP + protein L-histidine = ADP + protein N-phospho-L-histidine.</text>
        <dbReference type="EC" id="2.7.13.3"/>
    </reaction>
</comment>
<dbReference type="InterPro" id="IPR000014">
    <property type="entry name" value="PAS"/>
</dbReference>
<reference evidence="24 25" key="1">
    <citation type="submission" date="2018-12" db="EMBL/GenBank/DDBJ databases">
        <authorList>
            <person name="Yang Y."/>
        </authorList>
    </citation>
    <scope>NUCLEOTIDE SEQUENCE [LARGE SCALE GENOMIC DNA]</scope>
    <source>
        <strain evidence="24 25">L-25-5w-1</strain>
    </source>
</reference>
<dbReference type="PANTHER" id="PTHR45339:SF1">
    <property type="entry name" value="HYBRID SIGNAL TRANSDUCTION HISTIDINE KINASE J"/>
    <property type="match status" value="1"/>
</dbReference>
<sequence length="1269" mass="136396">MMSESMTVTKPTPVSRSRSHRLLLIALVLIVALGVALRVYHTWTDHEDTLRHAEERVQNAARVVQEHLRRTVATGDLALVRIIEQIGRYGLEGLPGNRPMWQSMSQMVDNLPEISAAWVYAPDGRTLLTTRGFPAPAFNASDRGFFPLHANGTEFQVGERIVGPITGQDSFVITRRVPDKGPLQAVVQANVDLDYYQQLFDSLELGAGATIAVFRTDGKPVLRVPAAEALVGEDVREALRRAIYSASETFEIAAPTSGGTRIVSFQRVTNLPLIVLVGVSKAAEMAVWEERAVRGGLFLALAVFCCAGLAFAAARSLTREDAGQRRLADANTDLDRTANRLAEANRAFANANRRMNLILHSASDSICGVDRNGIVTFANPAASVLTGYSNEELLGRNLHALIHHTRADGTPYPFMECPVMAVLQTGEIRRGLEDTYWTKDGNAVAVEYTASPMLEDGRVEGAVLVFHEIAERKRAEAAMTSARVAAETANRAKTEFLANMSHEIRTPMNAILGLTHLLQQTALSDRQADYLRKVRVSAQSLLGILNDILDFSKVEAGRIELESVDFRLDDLLQNLGVIIGAAAQDKDIEVLFSVAPDVPLSLIGDPLRLQQVLINLAGNAIKFTDRGEVVVAVKRRADTDDGVILSFSVRDSGIGISAEQKERLFQAFSQGDASTTRRFGGTGLGLAICARLVGLMGGRMDVDSVVGRGSDFHFEARFGVRREALPSRTVARSVPRDLSVLVVDDHPTARAVLAEIAGTFGWAATACANGREALDEIERATRSGHPYDLVLMDWKMPEMDGLEAARRVRADDPTGAPIIIVISGYGRERVGTQFEEIGVAGFLVKPVTASTLLDAVTVAYARQEGRGEGSAPSADRAVGATADTATTVTEAAEWSARRVLRGRRLLLAEDNGISRDVAREILERAGARVETAEDGRHALALLRNNPQGFDAVLMDVHMPDMNGFEATAAMRSFPGGDRLPIIAMTASALPADRQRCLDHGMSDHVPKPFDIEQLFTVLTRWIGPPLRAEPGPGWDAAPPPARPGRPSLAASPSPSPAPNPDALPDALPGLDVVDALSRFDGDVALLRRFVESFAKTYSGAVEEIAAALERGDLPRAKALGHELKSLAGNIGARTLSAAADAVQIAAHVGSADGVAAQIPTMRVEMAAVLDSARRLERAGAAAVPPPSAVSSSDDVARLERELAQFVRLLQDSNFAAAEEFAILAPLLTPVVESSAMKSLTAAIDSLDFPRALGIVQRIARELGVSLPTV</sequence>
<dbReference type="InterPro" id="IPR005467">
    <property type="entry name" value="His_kinase_dom"/>
</dbReference>
<evidence type="ECO:0000256" key="8">
    <source>
        <dbReference type="ARBA" id="ARBA00022741"/>
    </source>
</evidence>
<evidence type="ECO:0000256" key="1">
    <source>
        <dbReference type="ARBA" id="ARBA00000085"/>
    </source>
</evidence>
<dbReference type="Pfam" id="PF22588">
    <property type="entry name" value="dCache_1_like"/>
    <property type="match status" value="1"/>
</dbReference>
<dbReference type="PROSITE" id="PS50110">
    <property type="entry name" value="RESPONSE_REGULATORY"/>
    <property type="match status" value="2"/>
</dbReference>
<keyword evidence="5 16" id="KW-0597">Phosphoprotein</keyword>
<evidence type="ECO:0000256" key="19">
    <source>
        <dbReference type="SAM" id="Phobius"/>
    </source>
</evidence>
<dbReference type="SUPFAM" id="SSF52172">
    <property type="entry name" value="CheY-like"/>
    <property type="match status" value="2"/>
</dbReference>
<organism evidence="24 25">
    <name type="scientific">Azospirillum griseum</name>
    <dbReference type="NCBI Taxonomy" id="2496639"/>
    <lineage>
        <taxon>Bacteria</taxon>
        <taxon>Pseudomonadati</taxon>
        <taxon>Pseudomonadota</taxon>
        <taxon>Alphaproteobacteria</taxon>
        <taxon>Rhodospirillales</taxon>
        <taxon>Azospirillaceae</taxon>
        <taxon>Azospirillum</taxon>
    </lineage>
</organism>
<dbReference type="InterPro" id="IPR054327">
    <property type="entry name" value="His-kinase-like_sensor"/>
</dbReference>
<comment type="subcellular location">
    <subcellularLocation>
        <location evidence="2">Cell membrane</location>
        <topology evidence="2">Multi-pass membrane protein</topology>
    </subcellularLocation>
</comment>
<dbReference type="SUPFAM" id="SSF47226">
    <property type="entry name" value="Histidine-containing phosphotransfer domain, HPT domain"/>
    <property type="match status" value="1"/>
</dbReference>
<evidence type="ECO:0000256" key="18">
    <source>
        <dbReference type="SAM" id="MobiDB-lite"/>
    </source>
</evidence>
<keyword evidence="17" id="KW-0175">Coiled coil</keyword>
<dbReference type="Gene3D" id="3.30.450.20">
    <property type="entry name" value="PAS domain"/>
    <property type="match status" value="3"/>
</dbReference>
<dbReference type="GO" id="GO:0005886">
    <property type="term" value="C:plasma membrane"/>
    <property type="evidence" value="ECO:0007669"/>
    <property type="project" value="UniProtKB-SubCell"/>
</dbReference>
<evidence type="ECO:0000256" key="2">
    <source>
        <dbReference type="ARBA" id="ARBA00004651"/>
    </source>
</evidence>
<name>A0A3S0K2C7_9PROT</name>
<feature type="domain" description="Histidine kinase" evidence="20">
    <location>
        <begin position="499"/>
        <end position="720"/>
    </location>
</feature>
<evidence type="ECO:0000256" key="7">
    <source>
        <dbReference type="ARBA" id="ARBA00022692"/>
    </source>
</evidence>
<keyword evidence="8" id="KW-0547">Nucleotide-binding</keyword>
<dbReference type="SUPFAM" id="SSF47384">
    <property type="entry name" value="Homodimeric domain of signal transducing histidine kinase"/>
    <property type="match status" value="1"/>
</dbReference>
<keyword evidence="25" id="KW-1185">Reference proteome</keyword>
<dbReference type="GO" id="GO:0005524">
    <property type="term" value="F:ATP binding"/>
    <property type="evidence" value="ECO:0007669"/>
    <property type="project" value="UniProtKB-KW"/>
</dbReference>
<keyword evidence="7 19" id="KW-0812">Transmembrane</keyword>
<dbReference type="PROSITE" id="PS50113">
    <property type="entry name" value="PAC"/>
    <property type="match status" value="1"/>
</dbReference>
<feature type="domain" description="Response regulatory" evidence="21">
    <location>
        <begin position="739"/>
        <end position="860"/>
    </location>
</feature>
<dbReference type="InterPro" id="IPR036097">
    <property type="entry name" value="HisK_dim/P_sf"/>
</dbReference>
<dbReference type="PROSITE" id="PS50109">
    <property type="entry name" value="HIS_KIN"/>
    <property type="match status" value="1"/>
</dbReference>
<feature type="transmembrane region" description="Helical" evidence="19">
    <location>
        <begin position="295"/>
        <end position="314"/>
    </location>
</feature>
<dbReference type="SMART" id="SM00388">
    <property type="entry name" value="HisKA"/>
    <property type="match status" value="1"/>
</dbReference>
<evidence type="ECO:0000256" key="15">
    <source>
        <dbReference type="ARBA" id="ARBA00068150"/>
    </source>
</evidence>
<dbReference type="InterPro" id="IPR013767">
    <property type="entry name" value="PAS_fold"/>
</dbReference>
<dbReference type="InterPro" id="IPR000700">
    <property type="entry name" value="PAS-assoc_C"/>
</dbReference>
<dbReference type="EC" id="2.7.13.3" evidence="3"/>
<dbReference type="GO" id="GO:0000155">
    <property type="term" value="F:phosphorelay sensor kinase activity"/>
    <property type="evidence" value="ECO:0007669"/>
    <property type="project" value="InterPro"/>
</dbReference>
<dbReference type="InterPro" id="IPR003661">
    <property type="entry name" value="HisK_dim/P_dom"/>
</dbReference>
<dbReference type="PANTHER" id="PTHR45339">
    <property type="entry name" value="HYBRID SIGNAL TRANSDUCTION HISTIDINE KINASE J"/>
    <property type="match status" value="1"/>
</dbReference>
<evidence type="ECO:0000313" key="24">
    <source>
        <dbReference type="EMBL" id="RTR17445.1"/>
    </source>
</evidence>
<dbReference type="Pfam" id="PF00072">
    <property type="entry name" value="Response_reg"/>
    <property type="match status" value="2"/>
</dbReference>
<feature type="domain" description="PAC" evidence="23">
    <location>
        <begin position="430"/>
        <end position="481"/>
    </location>
</feature>
<dbReference type="EMBL" id="RXMA01000019">
    <property type="protein sequence ID" value="RTR17445.1"/>
    <property type="molecule type" value="Genomic_DNA"/>
</dbReference>
<dbReference type="Pfam" id="PF00989">
    <property type="entry name" value="PAS"/>
    <property type="match status" value="1"/>
</dbReference>
<dbReference type="InterPro" id="IPR036890">
    <property type="entry name" value="HATPase_C_sf"/>
</dbReference>
<keyword evidence="11 19" id="KW-1133">Transmembrane helix</keyword>
<dbReference type="Pfam" id="PF02518">
    <property type="entry name" value="HATPase_c"/>
    <property type="match status" value="1"/>
</dbReference>
<feature type="modified residue" description="4-aspartylphosphate" evidence="16">
    <location>
        <position position="793"/>
    </location>
</feature>
<dbReference type="Gene3D" id="1.20.120.160">
    <property type="entry name" value="HPT domain"/>
    <property type="match status" value="1"/>
</dbReference>
<dbReference type="CDD" id="cd17546">
    <property type="entry name" value="REC_hyHK_CKI1_RcsC-like"/>
    <property type="match status" value="2"/>
</dbReference>
<dbReference type="Proteomes" id="UP000277007">
    <property type="component" value="Unassembled WGS sequence"/>
</dbReference>
<accession>A0A3S0K2C7</accession>
<dbReference type="SMART" id="SM00448">
    <property type="entry name" value="REC"/>
    <property type="match status" value="2"/>
</dbReference>
<dbReference type="InterPro" id="IPR004358">
    <property type="entry name" value="Sig_transdc_His_kin-like_C"/>
</dbReference>
<dbReference type="InterPro" id="IPR001789">
    <property type="entry name" value="Sig_transdc_resp-reg_receiver"/>
</dbReference>
<dbReference type="Gene3D" id="3.30.565.10">
    <property type="entry name" value="Histidine kinase-like ATPase, C-terminal domain"/>
    <property type="match status" value="1"/>
</dbReference>
<evidence type="ECO:0000259" key="22">
    <source>
        <dbReference type="PROSITE" id="PS50112"/>
    </source>
</evidence>
<keyword evidence="6" id="KW-0808">Transferase</keyword>
<protein>
    <recommendedName>
        <fullName evidence="15">Sensory/regulatory protein RpfC</fullName>
        <ecNumber evidence="3">2.7.13.3</ecNumber>
    </recommendedName>
</protein>
<evidence type="ECO:0000256" key="3">
    <source>
        <dbReference type="ARBA" id="ARBA00012438"/>
    </source>
</evidence>
<dbReference type="AlphaFoldDB" id="A0A3S0K2C7"/>
<dbReference type="SUPFAM" id="SSF55874">
    <property type="entry name" value="ATPase domain of HSP90 chaperone/DNA topoisomerase II/histidine kinase"/>
    <property type="match status" value="1"/>
</dbReference>
<dbReference type="SUPFAM" id="SSF55785">
    <property type="entry name" value="PYP-like sensor domain (PAS domain)"/>
    <property type="match status" value="1"/>
</dbReference>
<keyword evidence="9" id="KW-0418">Kinase</keyword>
<keyword evidence="4" id="KW-1003">Cell membrane</keyword>
<dbReference type="Pfam" id="PF00512">
    <property type="entry name" value="HisKA"/>
    <property type="match status" value="1"/>
</dbReference>
<dbReference type="CDD" id="cd00082">
    <property type="entry name" value="HisKA"/>
    <property type="match status" value="1"/>
</dbReference>
<dbReference type="InterPro" id="IPR035965">
    <property type="entry name" value="PAS-like_dom_sf"/>
</dbReference>
<evidence type="ECO:0000256" key="16">
    <source>
        <dbReference type="PROSITE-ProRule" id="PRU00169"/>
    </source>
</evidence>
<dbReference type="Gene3D" id="1.10.287.130">
    <property type="match status" value="1"/>
</dbReference>
<gene>
    <name evidence="24" type="ORF">EJ903_18290</name>
</gene>
<evidence type="ECO:0000256" key="13">
    <source>
        <dbReference type="ARBA" id="ARBA00023136"/>
    </source>
</evidence>
<evidence type="ECO:0000259" key="20">
    <source>
        <dbReference type="PROSITE" id="PS50109"/>
    </source>
</evidence>
<dbReference type="PROSITE" id="PS50112">
    <property type="entry name" value="PAS"/>
    <property type="match status" value="1"/>
</dbReference>
<feature type="domain" description="PAS" evidence="22">
    <location>
        <begin position="351"/>
        <end position="403"/>
    </location>
</feature>
<feature type="region of interest" description="Disordered" evidence="18">
    <location>
        <begin position="1029"/>
        <end position="1065"/>
    </location>
</feature>
<evidence type="ECO:0000256" key="14">
    <source>
        <dbReference type="ARBA" id="ARBA00064003"/>
    </source>
</evidence>
<dbReference type="GO" id="GO:0006355">
    <property type="term" value="P:regulation of DNA-templated transcription"/>
    <property type="evidence" value="ECO:0007669"/>
    <property type="project" value="InterPro"/>
</dbReference>
<dbReference type="FunFam" id="3.30.565.10:FF:000010">
    <property type="entry name" value="Sensor histidine kinase RcsC"/>
    <property type="match status" value="1"/>
</dbReference>